<dbReference type="SUPFAM" id="SSF54593">
    <property type="entry name" value="Glyoxalase/Bleomycin resistance protein/Dihydroxybiphenyl dioxygenase"/>
    <property type="match status" value="1"/>
</dbReference>
<dbReference type="Gene3D" id="3.10.180.10">
    <property type="entry name" value="2,3-Dihydroxybiphenyl 1,2-Dioxygenase, domain 1"/>
    <property type="match status" value="2"/>
</dbReference>
<feature type="domain" description="Glyoxalase-like" evidence="1">
    <location>
        <begin position="19"/>
        <end position="88"/>
    </location>
</feature>
<evidence type="ECO:0000259" key="1">
    <source>
        <dbReference type="Pfam" id="PF18029"/>
    </source>
</evidence>
<feature type="domain" description="Glyoxalase-like" evidence="1">
    <location>
        <begin position="123"/>
        <end position="227"/>
    </location>
</feature>
<evidence type="ECO:0000313" key="2">
    <source>
        <dbReference type="EMBL" id="RNL64210.1"/>
    </source>
</evidence>
<proteinExistence type="predicted"/>
<dbReference type="Pfam" id="PF18029">
    <property type="entry name" value="Glyoxalase_6"/>
    <property type="match status" value="2"/>
</dbReference>
<reference evidence="2 3" key="1">
    <citation type="submission" date="2018-11" db="EMBL/GenBank/DDBJ databases">
        <authorList>
            <person name="Li F."/>
        </authorList>
    </citation>
    <scope>NUCLEOTIDE SEQUENCE [LARGE SCALE GENOMIC DNA]</scope>
    <source>
        <strain evidence="2 3">Gsoil 097</strain>
    </source>
</reference>
<dbReference type="PANTHER" id="PTHR35908:SF1">
    <property type="entry name" value="CONSERVED PROTEIN"/>
    <property type="match status" value="1"/>
</dbReference>
<dbReference type="EMBL" id="RJSE01000005">
    <property type="protein sequence ID" value="RNL64210.1"/>
    <property type="molecule type" value="Genomic_DNA"/>
</dbReference>
<name>A0A3N0CL98_9ACTN</name>
<comment type="caution">
    <text evidence="2">The sequence shown here is derived from an EMBL/GenBank/DDBJ whole genome shotgun (WGS) entry which is preliminary data.</text>
</comment>
<accession>A0A3N0CL98</accession>
<evidence type="ECO:0000313" key="3">
    <source>
        <dbReference type="Proteomes" id="UP000267128"/>
    </source>
</evidence>
<dbReference type="InterPro" id="IPR041581">
    <property type="entry name" value="Glyoxalase_6"/>
</dbReference>
<organism evidence="2 3">
    <name type="scientific">Nocardioides marmoriginsengisoli</name>
    <dbReference type="NCBI Taxonomy" id="661483"/>
    <lineage>
        <taxon>Bacteria</taxon>
        <taxon>Bacillati</taxon>
        <taxon>Actinomycetota</taxon>
        <taxon>Actinomycetes</taxon>
        <taxon>Propionibacteriales</taxon>
        <taxon>Nocardioidaceae</taxon>
        <taxon>Nocardioides</taxon>
    </lineage>
</organism>
<dbReference type="AlphaFoldDB" id="A0A3N0CL98"/>
<dbReference type="OrthoDB" id="3286168at2"/>
<dbReference type="Proteomes" id="UP000267128">
    <property type="component" value="Unassembled WGS sequence"/>
</dbReference>
<sequence length="236" mass="25705">MLTHGSITRVTTAWITAFVDVPASRQAAAAAFWCGVTGSTLSSTRGADGEFATFLPPDGDPYLRFQRIGAGPAGVHLDLHEGDRDLEVLRSPGGLPYCLNEGESGVRPLPRIWAGGQASLVDQVCLDVPPSAYDAECAFWADATGWELHEGSRPEFRFLARPDEVPLRILLQRLDEENGPVRAHLDLATTDRAAETDRHRGLGARVEATRQHWTVLRDPSGATYCITDRDPYTGVL</sequence>
<keyword evidence="3" id="KW-1185">Reference proteome</keyword>
<dbReference type="InterPro" id="IPR029068">
    <property type="entry name" value="Glyas_Bleomycin-R_OHBP_Dase"/>
</dbReference>
<protein>
    <submittedName>
        <fullName evidence="2">VOC family protein</fullName>
    </submittedName>
</protein>
<dbReference type="PANTHER" id="PTHR35908">
    <property type="entry name" value="HYPOTHETICAL FUSION PROTEIN"/>
    <property type="match status" value="1"/>
</dbReference>
<gene>
    <name evidence="2" type="ORF">EFK50_06665</name>
</gene>